<evidence type="ECO:0000256" key="2">
    <source>
        <dbReference type="ARBA" id="ARBA00005336"/>
    </source>
</evidence>
<keyword evidence="4 6" id="KW-0378">Hydrolase</keyword>
<dbReference type="Gene3D" id="3.40.50.1700">
    <property type="entry name" value="Glycoside hydrolase family 3 C-terminal domain"/>
    <property type="match status" value="1"/>
</dbReference>
<proteinExistence type="inferred from homology"/>
<dbReference type="OrthoDB" id="9786661at2"/>
<dbReference type="Gene3D" id="3.20.20.300">
    <property type="entry name" value="Glycoside hydrolase, family 3, N-terminal domain"/>
    <property type="match status" value="1"/>
</dbReference>
<keyword evidence="5 6" id="KW-0326">Glycosidase</keyword>
<sequence>MKKIVAITFSVLLAGCVSHVAQQPLTDVQLEGLWKDPHKSAELILSQMTTKEKIGQMLMLDIRQWDENPQGYAGERKEETSVHALPEALAHMIYDYRLGGIILFRENFVTTTQSYKLIEDIQGARYRLPLLIGTDQEGGYVTRLREGTEMPGNMALAATRDISMAQVSGEIHGSELSALGVNINFAPSVDVNVNQNNPVIGVRSFSSDTDLINGMASAYIAGLQKNHVIATIKHFPGHGNVETDSHVGLPVVPYSEQEWRQNDLVPFKYAIDNGIKAIMTGHIVVPVLDNTKVISKHDGKEMGLPATLSKKILTDILRNELHYKGLIFTDALDMGAVADNFGSNEAVEQAYLAGVDVAVMPVHIWDKQSMDKLASLYQYIEKKSQVNPELMKRINESALRVVEYKLDNKLLPQPMYTGAHALSVVASAEHKNYERKVAEKSVTLIKNKGVLPFLLKKQNNILVISDEKARNELIKSELNKISSELQDKTISATGIDVDLEGQTLPQDVNKQITHSDFIILVTYNLKAQDNAAQSIISLAAKYKKPVVVISSRNPYDISALKNVKANIAIYGITGFDITNAGRNSLEANIKAGVRSLFKNTQDVTFNNPTGKLPVEIKDANNNVMYPLGHGLTY</sequence>
<dbReference type="InterPro" id="IPR019800">
    <property type="entry name" value="Glyco_hydro_3_AS"/>
</dbReference>
<protein>
    <recommendedName>
        <fullName evidence="3">beta-N-acetylhexosaminidase</fullName>
        <ecNumber evidence="3">3.2.1.52</ecNumber>
    </recommendedName>
</protein>
<dbReference type="Pfam" id="PF00933">
    <property type="entry name" value="Glyco_hydro_3"/>
    <property type="match status" value="1"/>
</dbReference>
<comment type="similarity">
    <text evidence="2 6">Belongs to the glycosyl hydrolase 3 family.</text>
</comment>
<evidence type="ECO:0000256" key="5">
    <source>
        <dbReference type="ARBA" id="ARBA00023295"/>
    </source>
</evidence>
<evidence type="ECO:0000256" key="4">
    <source>
        <dbReference type="ARBA" id="ARBA00022801"/>
    </source>
</evidence>
<evidence type="ECO:0000256" key="1">
    <source>
        <dbReference type="ARBA" id="ARBA00001231"/>
    </source>
</evidence>
<name>A0A1C6Z7J2_HAFAL</name>
<dbReference type="PROSITE" id="PS00775">
    <property type="entry name" value="GLYCOSYL_HYDROL_F3"/>
    <property type="match status" value="1"/>
</dbReference>
<evidence type="ECO:0000256" key="3">
    <source>
        <dbReference type="ARBA" id="ARBA00012663"/>
    </source>
</evidence>
<dbReference type="SUPFAM" id="SSF52279">
    <property type="entry name" value="Beta-D-glucan exohydrolase, C-terminal domain"/>
    <property type="match status" value="1"/>
</dbReference>
<feature type="chain" id="PRO_5008752050" description="beta-N-acetylhexosaminidase" evidence="7">
    <location>
        <begin position="22"/>
        <end position="633"/>
    </location>
</feature>
<dbReference type="PANTHER" id="PTHR30480">
    <property type="entry name" value="BETA-HEXOSAMINIDASE-RELATED"/>
    <property type="match status" value="1"/>
</dbReference>
<comment type="catalytic activity">
    <reaction evidence="1">
        <text>Hydrolysis of terminal non-reducing N-acetyl-D-hexosamine residues in N-acetyl-beta-D-hexosaminides.</text>
        <dbReference type="EC" id="3.2.1.52"/>
    </reaction>
</comment>
<dbReference type="SUPFAM" id="SSF51445">
    <property type="entry name" value="(Trans)glycosidases"/>
    <property type="match status" value="1"/>
</dbReference>
<reference evidence="10 11" key="1">
    <citation type="submission" date="2016-09" db="EMBL/GenBank/DDBJ databases">
        <authorList>
            <person name="Capua I."/>
            <person name="De Benedictis P."/>
            <person name="Joannis T."/>
            <person name="Lombin L.H."/>
            <person name="Cattoli G."/>
        </authorList>
    </citation>
    <scope>NUCLEOTIDE SEQUENCE [LARGE SCALE GENOMIC DNA]</scope>
    <source>
        <strain evidence="10 11">GB001</strain>
    </source>
</reference>
<dbReference type="Pfam" id="PF01915">
    <property type="entry name" value="Glyco_hydro_3_C"/>
    <property type="match status" value="1"/>
</dbReference>
<dbReference type="PROSITE" id="PS51257">
    <property type="entry name" value="PROKAR_LIPOPROTEIN"/>
    <property type="match status" value="1"/>
</dbReference>
<evidence type="ECO:0000313" key="11">
    <source>
        <dbReference type="Proteomes" id="UP000094844"/>
    </source>
</evidence>
<dbReference type="InterPro" id="IPR001764">
    <property type="entry name" value="Glyco_hydro_3_N"/>
</dbReference>
<dbReference type="InterPro" id="IPR017853">
    <property type="entry name" value="GH"/>
</dbReference>
<dbReference type="EC" id="3.2.1.52" evidence="3"/>
<evidence type="ECO:0000313" key="10">
    <source>
        <dbReference type="EMBL" id="SCM55038.1"/>
    </source>
</evidence>
<dbReference type="GO" id="GO:0009254">
    <property type="term" value="P:peptidoglycan turnover"/>
    <property type="evidence" value="ECO:0007669"/>
    <property type="project" value="TreeGrafter"/>
</dbReference>
<organism evidence="10 11">
    <name type="scientific">Hafnia alvei</name>
    <dbReference type="NCBI Taxonomy" id="569"/>
    <lineage>
        <taxon>Bacteria</taxon>
        <taxon>Pseudomonadati</taxon>
        <taxon>Pseudomonadota</taxon>
        <taxon>Gammaproteobacteria</taxon>
        <taxon>Enterobacterales</taxon>
        <taxon>Hafniaceae</taxon>
        <taxon>Hafnia</taxon>
    </lineage>
</organism>
<dbReference type="RefSeq" id="WP_072310608.1">
    <property type="nucleotide sequence ID" value="NZ_FMIQ01000087.1"/>
</dbReference>
<dbReference type="PANTHER" id="PTHR30480:SF13">
    <property type="entry name" value="BETA-HEXOSAMINIDASE"/>
    <property type="match status" value="1"/>
</dbReference>
<feature type="domain" description="Glycoside hydrolase family 3 N-terminal" evidence="8">
    <location>
        <begin position="49"/>
        <end position="402"/>
    </location>
</feature>
<evidence type="ECO:0000259" key="9">
    <source>
        <dbReference type="Pfam" id="PF01915"/>
    </source>
</evidence>
<evidence type="ECO:0000259" key="8">
    <source>
        <dbReference type="Pfam" id="PF00933"/>
    </source>
</evidence>
<evidence type="ECO:0000256" key="6">
    <source>
        <dbReference type="RuleBase" id="RU361161"/>
    </source>
</evidence>
<accession>A0A1C6Z7J2</accession>
<gene>
    <name evidence="10" type="ORF">BN1044_04551</name>
</gene>
<dbReference type="AlphaFoldDB" id="A0A1C6Z7J2"/>
<feature type="signal peptide" evidence="7">
    <location>
        <begin position="1"/>
        <end position="21"/>
    </location>
</feature>
<dbReference type="PRINTS" id="PR00133">
    <property type="entry name" value="GLHYDRLASE3"/>
</dbReference>
<dbReference type="EMBL" id="FMIQ01000087">
    <property type="protein sequence ID" value="SCM55038.1"/>
    <property type="molecule type" value="Genomic_DNA"/>
</dbReference>
<feature type="domain" description="Glycoside hydrolase family 3 C-terminal" evidence="9">
    <location>
        <begin position="442"/>
        <end position="633"/>
    </location>
</feature>
<dbReference type="GO" id="GO:0004563">
    <property type="term" value="F:beta-N-acetylhexosaminidase activity"/>
    <property type="evidence" value="ECO:0007669"/>
    <property type="project" value="UniProtKB-EC"/>
</dbReference>
<evidence type="ECO:0000256" key="7">
    <source>
        <dbReference type="SAM" id="SignalP"/>
    </source>
</evidence>
<dbReference type="Proteomes" id="UP000094844">
    <property type="component" value="Unassembled WGS sequence"/>
</dbReference>
<dbReference type="GO" id="GO:0005975">
    <property type="term" value="P:carbohydrate metabolic process"/>
    <property type="evidence" value="ECO:0007669"/>
    <property type="project" value="InterPro"/>
</dbReference>
<dbReference type="InterPro" id="IPR050226">
    <property type="entry name" value="NagZ_Beta-hexosaminidase"/>
</dbReference>
<dbReference type="InterPro" id="IPR036881">
    <property type="entry name" value="Glyco_hydro_3_C_sf"/>
</dbReference>
<dbReference type="InterPro" id="IPR036962">
    <property type="entry name" value="Glyco_hydro_3_N_sf"/>
</dbReference>
<dbReference type="InterPro" id="IPR002772">
    <property type="entry name" value="Glyco_hydro_3_C"/>
</dbReference>
<keyword evidence="7" id="KW-0732">Signal</keyword>